<organism evidence="3 4">
    <name type="scientific">Seminavis robusta</name>
    <dbReference type="NCBI Taxonomy" id="568900"/>
    <lineage>
        <taxon>Eukaryota</taxon>
        <taxon>Sar</taxon>
        <taxon>Stramenopiles</taxon>
        <taxon>Ochrophyta</taxon>
        <taxon>Bacillariophyta</taxon>
        <taxon>Bacillariophyceae</taxon>
        <taxon>Bacillariophycidae</taxon>
        <taxon>Naviculales</taxon>
        <taxon>Naviculaceae</taxon>
        <taxon>Seminavis</taxon>
    </lineage>
</organism>
<feature type="repeat" description="PPR" evidence="2">
    <location>
        <begin position="474"/>
        <end position="511"/>
    </location>
</feature>
<keyword evidence="1" id="KW-0677">Repeat</keyword>
<dbReference type="InterPro" id="IPR002885">
    <property type="entry name" value="PPR_rpt"/>
</dbReference>
<proteinExistence type="predicted"/>
<dbReference type="Gene3D" id="1.25.40.10">
    <property type="entry name" value="Tetratricopeptide repeat domain"/>
    <property type="match status" value="5"/>
</dbReference>
<evidence type="ECO:0000256" key="1">
    <source>
        <dbReference type="ARBA" id="ARBA00022737"/>
    </source>
</evidence>
<dbReference type="PANTHER" id="PTHR47942">
    <property type="entry name" value="TETRATRICOPEPTIDE REPEAT (TPR)-LIKE SUPERFAMILY PROTEIN-RELATED"/>
    <property type="match status" value="1"/>
</dbReference>
<sequence length="1203" mass="134644">MDLVRKVGARNTKRNRSAASLRACVCLDPQDGSNDRTNLQKRDVSLLAVKTRKHKRPQCPEKTPWKSKNDAIFHLYSTDSSTKGENSEQVIAADGPLHAIESSSGDIPVDQVATPAAATPATTNIPLSSIDSLEENTEKMLNETIYPVGSLDMQAFEATRELLFAWTKVASPRSVDQSFRVLDRLVKEPNLNLELPEDIIQQRINVSLLNAVVRNWANCWKQIPNTDSLPDPDTLLAKIEQWSSIGSALSLHASTMSLIMAAIVFRLQDSADAHYVESLLLKMIQESQNNNNNNQTGLAPTIREYNIVMNAFAKVKEAEYAEQMLRRLCNEYQSGESTIRPDAVGFGTVLHAWKESGRDDAGERAEALLDDMIALGRNEKDESLAFPVSQCYFSVLLAWCAPRTKHCLQQAERFLQRMHDDYQNGNDRARPTEAFYGLVLHRWSQLGCGEDSERILRWMHNDLSHNNNIRAQANSVHFNAAIHAWSKTGARDSLQRAFSLYENMKYMNIPPTTATFGSLLVGLSRSKDPKRGEKAESLLKEQLQRYKEGNHECKPDAMNYNVAMHCWSSVGNAKKVLPLLHELIVQHDKGNVQIADDRAFCTALAALSRSRDPNAIGQAEAIFNQLNGLCHAGVFDFYPTAACYTAMQGCWASAELPMVSGQKCLSLLQEMQKKHAAGDETWRPRESNYKVAIDAFARTNNPHAAEEVWSLMFQHYLDDNASAKPGVDSCRALLLGWLMSDSPDAIPRTLELIDRIADIERLDNATLKLERNTYYLLLDTCCKSSNPHIRKGGAEAVLLKMKEIHKEFHGAIAADTTCYNMAMNSWGKVANAERAEALFWEMFKTFSETGDTGIAPDDISVSTVLAAWAKSSNKDAVLRAEVFFERIQKLMGKGQLPNVQLDPICYASFLSCLAKAGTKEAADSAEAAFLTLLERFRFGDMNARTIEGCYDGLIKCLANAGRVERAEELLFERHRLITSGRPDRDQRHRTCSSVLRAWLSSSEAEAPDRADKMLRWMSHTFRGKKGSDVLTNYASVIRCWARSRRHDSGKRAEQILLEMTKLFGPKKVHATHCCSDVVCAWARSDGLDRAEELLLRMCDDYKVQRNNVKPELRAFVSVLAALSRAQPSGIRMRCMRIVANLRDLSQGSSESNKVLDCWNNEPLGIGDRFTAFLEKMEEFDTPDAVATSSEDRPFGGFDLAIKI</sequence>
<gene>
    <name evidence="3" type="ORF">SEMRO_31_G020530.1</name>
</gene>
<dbReference type="OrthoDB" id="69593at2759"/>
<dbReference type="InterPro" id="IPR011990">
    <property type="entry name" value="TPR-like_helical_dom_sf"/>
</dbReference>
<reference evidence="3" key="1">
    <citation type="submission" date="2020-06" db="EMBL/GenBank/DDBJ databases">
        <authorList>
            <consortium name="Plant Systems Biology data submission"/>
        </authorList>
    </citation>
    <scope>NUCLEOTIDE SEQUENCE</scope>
    <source>
        <strain evidence="3">D6</strain>
    </source>
</reference>
<keyword evidence="4" id="KW-1185">Reference proteome</keyword>
<protein>
    <submittedName>
        <fullName evidence="3">Pentatricopeptide repeat-containing protein</fullName>
    </submittedName>
</protein>
<dbReference type="EMBL" id="CAICTM010000031">
    <property type="protein sequence ID" value="CAB9498113.1"/>
    <property type="molecule type" value="Genomic_DNA"/>
</dbReference>
<evidence type="ECO:0000313" key="3">
    <source>
        <dbReference type="EMBL" id="CAB9498113.1"/>
    </source>
</evidence>
<dbReference type="Pfam" id="PF01535">
    <property type="entry name" value="PPR"/>
    <property type="match status" value="1"/>
</dbReference>
<dbReference type="PROSITE" id="PS51375">
    <property type="entry name" value="PPR"/>
    <property type="match status" value="1"/>
</dbReference>
<dbReference type="PANTHER" id="PTHR47942:SF63">
    <property type="entry name" value="PENTATRICOPEPTIDE REPEAT-CONTAINING PROTEIN"/>
    <property type="match status" value="1"/>
</dbReference>
<evidence type="ECO:0000313" key="4">
    <source>
        <dbReference type="Proteomes" id="UP001153069"/>
    </source>
</evidence>
<comment type="caution">
    <text evidence="3">The sequence shown here is derived from an EMBL/GenBank/DDBJ whole genome shotgun (WGS) entry which is preliminary data.</text>
</comment>
<dbReference type="InterPro" id="IPR051222">
    <property type="entry name" value="PPR/CCM1_RNA-binding"/>
</dbReference>
<name>A0A9N8H123_9STRA</name>
<evidence type="ECO:0000256" key="2">
    <source>
        <dbReference type="PROSITE-ProRule" id="PRU00708"/>
    </source>
</evidence>
<accession>A0A9N8H123</accession>
<dbReference type="AlphaFoldDB" id="A0A9N8H123"/>
<dbReference type="Proteomes" id="UP001153069">
    <property type="component" value="Unassembled WGS sequence"/>
</dbReference>